<evidence type="ECO:0000256" key="4">
    <source>
        <dbReference type="ARBA" id="ARBA00047645"/>
    </source>
</evidence>
<dbReference type="InterPro" id="IPR001792">
    <property type="entry name" value="Acylphosphatase-like_dom"/>
</dbReference>
<proteinExistence type="inferred from homology"/>
<dbReference type="Pfam" id="PF00708">
    <property type="entry name" value="Acylphosphatase"/>
    <property type="match status" value="1"/>
</dbReference>
<evidence type="ECO:0000259" key="8">
    <source>
        <dbReference type="PROSITE" id="PS51160"/>
    </source>
</evidence>
<reference evidence="9" key="1">
    <citation type="submission" date="2024-06" db="EMBL/GenBank/DDBJ databases">
        <title>The genome sequences of Kitasatospora sp. strain HUAS MG31.</title>
        <authorList>
            <person name="Mo P."/>
        </authorList>
    </citation>
    <scope>NUCLEOTIDE SEQUENCE</scope>
    <source>
        <strain evidence="9">HUAS MG31</strain>
    </source>
</reference>
<accession>A0AAU8K369</accession>
<dbReference type="KEGG" id="kcm:ABWK59_31610"/>
<gene>
    <name evidence="9" type="ORF">ABWK59_31610</name>
</gene>
<dbReference type="RefSeq" id="WP_354644082.1">
    <property type="nucleotide sequence ID" value="NZ_CP159872.1"/>
</dbReference>
<evidence type="ECO:0000313" key="9">
    <source>
        <dbReference type="EMBL" id="XCM83147.1"/>
    </source>
</evidence>
<feature type="active site" evidence="5">
    <location>
        <position position="36"/>
    </location>
</feature>
<dbReference type="EC" id="3.6.1.7" evidence="2 5"/>
<feature type="domain" description="Acylphosphatase-like" evidence="8">
    <location>
        <begin position="3"/>
        <end position="89"/>
    </location>
</feature>
<protein>
    <recommendedName>
        <fullName evidence="3 5">Acylphosphatase</fullName>
        <ecNumber evidence="2 5">3.6.1.7</ecNumber>
    </recommendedName>
</protein>
<dbReference type="PROSITE" id="PS00150">
    <property type="entry name" value="ACYLPHOSPHATASE_1"/>
    <property type="match status" value="1"/>
</dbReference>
<evidence type="ECO:0000256" key="2">
    <source>
        <dbReference type="ARBA" id="ARBA00012150"/>
    </source>
</evidence>
<name>A0AAU8K369_9ACTN</name>
<sequence>MIRRRVLVSGVVQGVFFRDSCRQEAVRHGVTGWVRNLPDGRVEAVFEGTPDAVDRLLAWARRGPSRAVVEALHTTEEPPEGLTAFEVRPTDW</sequence>
<feature type="active site" evidence="5">
    <location>
        <position position="18"/>
    </location>
</feature>
<dbReference type="PROSITE" id="PS51160">
    <property type="entry name" value="ACYLPHOSPHATASE_3"/>
    <property type="match status" value="1"/>
</dbReference>
<dbReference type="PANTHER" id="PTHR47268:SF4">
    <property type="entry name" value="ACYLPHOSPHATASE"/>
    <property type="match status" value="1"/>
</dbReference>
<dbReference type="PROSITE" id="PS00151">
    <property type="entry name" value="ACYLPHOSPHATASE_2"/>
    <property type="match status" value="1"/>
</dbReference>
<dbReference type="Gene3D" id="3.30.70.100">
    <property type="match status" value="1"/>
</dbReference>
<evidence type="ECO:0000256" key="3">
    <source>
        <dbReference type="ARBA" id="ARBA00015991"/>
    </source>
</evidence>
<dbReference type="SUPFAM" id="SSF54975">
    <property type="entry name" value="Acylphosphatase/BLUF domain-like"/>
    <property type="match status" value="1"/>
</dbReference>
<dbReference type="AlphaFoldDB" id="A0AAU8K369"/>
<dbReference type="GO" id="GO:0003998">
    <property type="term" value="F:acylphosphatase activity"/>
    <property type="evidence" value="ECO:0007669"/>
    <property type="project" value="UniProtKB-EC"/>
</dbReference>
<dbReference type="InterPro" id="IPR017968">
    <property type="entry name" value="Acylphosphatase_CS"/>
</dbReference>
<keyword evidence="5 6" id="KW-0378">Hydrolase</keyword>
<dbReference type="PANTHER" id="PTHR47268">
    <property type="entry name" value="ACYLPHOSPHATASE"/>
    <property type="match status" value="1"/>
</dbReference>
<comment type="catalytic activity">
    <reaction evidence="4 5 6">
        <text>an acyl phosphate + H2O = a carboxylate + phosphate + H(+)</text>
        <dbReference type="Rhea" id="RHEA:14965"/>
        <dbReference type="ChEBI" id="CHEBI:15377"/>
        <dbReference type="ChEBI" id="CHEBI:15378"/>
        <dbReference type="ChEBI" id="CHEBI:29067"/>
        <dbReference type="ChEBI" id="CHEBI:43474"/>
        <dbReference type="ChEBI" id="CHEBI:59918"/>
        <dbReference type="EC" id="3.6.1.7"/>
    </reaction>
</comment>
<organism evidence="9">
    <name type="scientific">Kitasatospora camelliae</name>
    <dbReference type="NCBI Taxonomy" id="3156397"/>
    <lineage>
        <taxon>Bacteria</taxon>
        <taxon>Bacillati</taxon>
        <taxon>Actinomycetota</taxon>
        <taxon>Actinomycetes</taxon>
        <taxon>Kitasatosporales</taxon>
        <taxon>Streptomycetaceae</taxon>
        <taxon>Kitasatospora</taxon>
    </lineage>
</organism>
<evidence type="ECO:0000256" key="5">
    <source>
        <dbReference type="PROSITE-ProRule" id="PRU00520"/>
    </source>
</evidence>
<dbReference type="InterPro" id="IPR020456">
    <property type="entry name" value="Acylphosphatase"/>
</dbReference>
<evidence type="ECO:0000256" key="6">
    <source>
        <dbReference type="RuleBase" id="RU000553"/>
    </source>
</evidence>
<evidence type="ECO:0000256" key="7">
    <source>
        <dbReference type="RuleBase" id="RU004168"/>
    </source>
</evidence>
<dbReference type="InterPro" id="IPR036046">
    <property type="entry name" value="Acylphosphatase-like_dom_sf"/>
</dbReference>
<evidence type="ECO:0000256" key="1">
    <source>
        <dbReference type="ARBA" id="ARBA00005614"/>
    </source>
</evidence>
<dbReference type="EMBL" id="CP159872">
    <property type="protein sequence ID" value="XCM83147.1"/>
    <property type="molecule type" value="Genomic_DNA"/>
</dbReference>
<comment type="similarity">
    <text evidence="1 7">Belongs to the acylphosphatase family.</text>
</comment>